<proteinExistence type="predicted"/>
<evidence type="ECO:0000313" key="2">
    <source>
        <dbReference type="Proteomes" id="UP000739411"/>
    </source>
</evidence>
<dbReference type="EMBL" id="JADJMS010000047">
    <property type="protein sequence ID" value="MBK7417213.1"/>
    <property type="molecule type" value="Genomic_DNA"/>
</dbReference>
<comment type="caution">
    <text evidence="1">The sequence shown here is derived from an EMBL/GenBank/DDBJ whole genome shotgun (WGS) entry which is preliminary data.</text>
</comment>
<protein>
    <submittedName>
        <fullName evidence="1">Anti-sigma factor</fullName>
    </submittedName>
</protein>
<gene>
    <name evidence="1" type="ORF">IPJ38_20985</name>
</gene>
<organism evidence="1 2">
    <name type="scientific">Candidatus Dechloromonas phosphorivorans</name>
    <dbReference type="NCBI Taxonomy" id="2899244"/>
    <lineage>
        <taxon>Bacteria</taxon>
        <taxon>Pseudomonadati</taxon>
        <taxon>Pseudomonadota</taxon>
        <taxon>Betaproteobacteria</taxon>
        <taxon>Rhodocyclales</taxon>
        <taxon>Azonexaceae</taxon>
        <taxon>Dechloromonas</taxon>
    </lineage>
</organism>
<sequence>MKPLPISESDLHAYVDNVLPESLRAEVEDYLASHPDEAERLQAYQAQNLALKELFNPMLDEPIPDNLLALAAKPETVIPQEDFLRGAVNAQKRSIFSRWSLERIAAGLLIAVVSGVSGWLAHGQYQPPVRSAQVVPLPRQAAVAHVVFSPDVRRPVEVRAEQEDQLVTWLSKRLGTPVRPPKLGTLGYELIGGRLLPGNSGPVAQFMYHDSSGQRLTLYVTTENTANQDTGFRFAQEGPVNVFYWIDGKFGYALSAGIDKSELSRVATAVYDQLEH</sequence>
<dbReference type="Proteomes" id="UP000739411">
    <property type="component" value="Unassembled WGS sequence"/>
</dbReference>
<name>A0A935MSK2_9RHOO</name>
<evidence type="ECO:0000313" key="1">
    <source>
        <dbReference type="EMBL" id="MBK7417213.1"/>
    </source>
</evidence>
<reference evidence="1 2" key="1">
    <citation type="submission" date="2020-10" db="EMBL/GenBank/DDBJ databases">
        <title>Connecting structure to function with the recovery of over 1000 high-quality activated sludge metagenome-assembled genomes encoding full-length rRNA genes using long-read sequencing.</title>
        <authorList>
            <person name="Singleton C.M."/>
            <person name="Petriglieri F."/>
            <person name="Kristensen J.M."/>
            <person name="Kirkegaard R.H."/>
            <person name="Michaelsen T.Y."/>
            <person name="Andersen M.H."/>
            <person name="Karst S.M."/>
            <person name="Dueholm M.S."/>
            <person name="Nielsen P.H."/>
            <person name="Albertsen M."/>
        </authorList>
    </citation>
    <scope>NUCLEOTIDE SEQUENCE [LARGE SCALE GENOMIC DNA]</scope>
    <source>
        <strain evidence="1">EsbW_18-Q3-R4-48_BATAC.463</strain>
    </source>
</reference>
<dbReference type="AlphaFoldDB" id="A0A935MSK2"/>
<accession>A0A935MSK2</accession>